<comment type="caution">
    <text evidence="1">The sequence shown here is derived from an EMBL/GenBank/DDBJ whole genome shotgun (WGS) entry which is preliminary data.</text>
</comment>
<dbReference type="EMBL" id="LAZR01009062">
    <property type="protein sequence ID" value="KKM74915.1"/>
    <property type="molecule type" value="Genomic_DNA"/>
</dbReference>
<organism evidence="1">
    <name type="scientific">marine sediment metagenome</name>
    <dbReference type="NCBI Taxonomy" id="412755"/>
    <lineage>
        <taxon>unclassified sequences</taxon>
        <taxon>metagenomes</taxon>
        <taxon>ecological metagenomes</taxon>
    </lineage>
</organism>
<accession>A0A0F9ME86</accession>
<dbReference type="AlphaFoldDB" id="A0A0F9ME86"/>
<name>A0A0F9ME86_9ZZZZ</name>
<gene>
    <name evidence="1" type="ORF">LCGC14_1395460</name>
</gene>
<proteinExistence type="predicted"/>
<sequence>MGFERIIKHYGRGSVVQPDEIRLNVNSIVFGKGIDLGNEYVEIYFDRELGRLGFKPSNDVLKGFRVSTKSAISSRLTNLGFLKKVSPGMFKVRQENDMYIIEGVVFN</sequence>
<evidence type="ECO:0000313" key="1">
    <source>
        <dbReference type="EMBL" id="KKM74915.1"/>
    </source>
</evidence>
<reference evidence="1" key="1">
    <citation type="journal article" date="2015" name="Nature">
        <title>Complex archaea that bridge the gap between prokaryotes and eukaryotes.</title>
        <authorList>
            <person name="Spang A."/>
            <person name="Saw J.H."/>
            <person name="Jorgensen S.L."/>
            <person name="Zaremba-Niedzwiedzka K."/>
            <person name="Martijn J."/>
            <person name="Lind A.E."/>
            <person name="van Eijk R."/>
            <person name="Schleper C."/>
            <person name="Guy L."/>
            <person name="Ettema T.J."/>
        </authorList>
    </citation>
    <scope>NUCLEOTIDE SEQUENCE</scope>
</reference>
<protein>
    <submittedName>
        <fullName evidence="1">Uncharacterized protein</fullName>
    </submittedName>
</protein>